<gene>
    <name evidence="2" type="ORF">HPS36_00005</name>
</gene>
<accession>A0A7D4BRV6</accession>
<reference evidence="2 3" key="1">
    <citation type="submission" date="2020-05" db="EMBL/GenBank/DDBJ databases">
        <title>Halorubrum RHB-C sp.nov., an extremely halophilic archaeon isolated from solar salt farm.</title>
        <authorList>
            <person name="Ho H."/>
            <person name="Danganan R.E."/>
            <person name="Dedeles G.R."/>
            <person name="Kim S.-G."/>
        </authorList>
    </citation>
    <scope>NUCLEOTIDE SEQUENCE [LARGE SCALE GENOMIC DNA]</scope>
    <source>
        <strain evidence="2 3">RHB-C</strain>
    </source>
</reference>
<sequence length="193" mass="21530">MEYKDISALLTPGQRDYLLGDSDIDAGSANERATRARIRDRLTQGVGDLAILQANLESRDVEQAFDPIDFNDIEPALALILDGVSRVSKYQHGTSEGQLPDDEIKDMFAAFYAGALKSMYVKRGIEVENITVDIDIELGSNLTDVSKENLSEMPNKRLIQLWESGEIDRYEFIEALGVEEDNLNLESDGDGRR</sequence>
<evidence type="ECO:0000259" key="1">
    <source>
        <dbReference type="Pfam" id="PF26404"/>
    </source>
</evidence>
<dbReference type="AlphaFoldDB" id="A0A7D4BRV6"/>
<evidence type="ECO:0000313" key="3">
    <source>
        <dbReference type="Proteomes" id="UP000505020"/>
    </source>
</evidence>
<keyword evidence="3" id="KW-1185">Reference proteome</keyword>
<dbReference type="RefSeq" id="WP_173230760.1">
    <property type="nucleotide sequence ID" value="NZ_CP053941.1"/>
</dbReference>
<dbReference type="Proteomes" id="UP000505020">
    <property type="component" value="Chromosome"/>
</dbReference>
<feature type="domain" description="Domain of unknown function" evidence="1">
    <location>
        <begin position="9"/>
        <end position="72"/>
    </location>
</feature>
<dbReference type="GeneID" id="55593337"/>
<name>A0A7D4BRV6_9EURY</name>
<dbReference type="KEGG" id="hsai:HPS36_00005"/>
<dbReference type="EMBL" id="CP053941">
    <property type="protein sequence ID" value="QKG94097.1"/>
    <property type="molecule type" value="Genomic_DNA"/>
</dbReference>
<evidence type="ECO:0000313" key="2">
    <source>
        <dbReference type="EMBL" id="QKG94097.1"/>
    </source>
</evidence>
<proteinExistence type="predicted"/>
<dbReference type="InterPro" id="IPR058415">
    <property type="entry name" value="DUF8102"/>
</dbReference>
<protein>
    <recommendedName>
        <fullName evidence="1">Domain of unknown function domain-containing protein</fullName>
    </recommendedName>
</protein>
<dbReference type="Pfam" id="PF26404">
    <property type="entry name" value="DUF8102"/>
    <property type="match status" value="1"/>
</dbReference>
<organism evidence="2 3">
    <name type="scientific">Halorubrum salinarum</name>
    <dbReference type="NCBI Taxonomy" id="2739057"/>
    <lineage>
        <taxon>Archaea</taxon>
        <taxon>Methanobacteriati</taxon>
        <taxon>Methanobacteriota</taxon>
        <taxon>Stenosarchaea group</taxon>
        <taxon>Halobacteria</taxon>
        <taxon>Halobacteriales</taxon>
        <taxon>Haloferacaceae</taxon>
        <taxon>Halorubrum</taxon>
    </lineage>
</organism>